<keyword evidence="2" id="KW-0560">Oxidoreductase</keyword>
<dbReference type="Pfam" id="PF00067">
    <property type="entry name" value="p450"/>
    <property type="match status" value="1"/>
</dbReference>
<evidence type="ECO:0000313" key="3">
    <source>
        <dbReference type="EMBL" id="MDT7847417.1"/>
    </source>
</evidence>
<name>A0ABU3M9A4_9ACTN</name>
<keyword evidence="2" id="KW-0503">Monooxygenase</keyword>
<dbReference type="InterPro" id="IPR017972">
    <property type="entry name" value="Cyt_P450_CS"/>
</dbReference>
<keyword evidence="4" id="KW-1185">Reference proteome</keyword>
<protein>
    <submittedName>
        <fullName evidence="3">Cytochrome P450</fullName>
    </submittedName>
</protein>
<comment type="similarity">
    <text evidence="1 2">Belongs to the cytochrome P450 family.</text>
</comment>
<evidence type="ECO:0000313" key="4">
    <source>
        <dbReference type="Proteomes" id="UP001257948"/>
    </source>
</evidence>
<evidence type="ECO:0000256" key="1">
    <source>
        <dbReference type="ARBA" id="ARBA00010617"/>
    </source>
</evidence>
<keyword evidence="2" id="KW-0349">Heme</keyword>
<dbReference type="InterPro" id="IPR001128">
    <property type="entry name" value="Cyt_P450"/>
</dbReference>
<sequence length="410" mass="44346">MSRHEQCPHQDARIVIDPAFKANAPARYAKLRELGPIHPAEFHLGLKGWVVVGYDLAREALTHPALLKDATPAAEALSAAGYVLNKPSVGLGAQMMEADPPEHTRLRRLASAAFTPRRTAELAPRIEQIAHDLIDALPTTGETDLVEAFNAPLPATVIADLLGIPDEHRLDFRRWSSQALRVASPEHRAALTGLHGLLAGLLADKRRHPADDLLSALVAVRDEEDGRLSEEELVGTALMLVVAGHESTVNLLGNAVLGLLQHPDQLRQLRERPELMPGAVEEFLRYDPSVERSTSRYAAEDLELAGVPIPRGSMVVVALGAAGRDAPQAEDADPAVLDVTRPAARHLAFGHGIHYCLGAPLARLEATIALRVLLARIPELELDVPVDELEWIGSGIIRGVLALPVRYRVG</sequence>
<dbReference type="Proteomes" id="UP001257948">
    <property type="component" value="Unassembled WGS sequence"/>
</dbReference>
<reference evidence="4" key="1">
    <citation type="submission" date="2023-07" db="EMBL/GenBank/DDBJ databases">
        <title>Draft genome sequence of the endophytic actinobacterium Streptomyces justiciae WPN32, a potential antibiotic producer.</title>
        <authorList>
            <person name="Yasawong M."/>
            <person name="Pana W."/>
            <person name="Ganta P."/>
            <person name="Santapan N."/>
            <person name="Songngamsuk T."/>
            <person name="Phatcharaharikarn M."/>
            <person name="Kerdtoob S."/>
            <person name="Nantapong N."/>
        </authorList>
    </citation>
    <scope>NUCLEOTIDE SEQUENCE [LARGE SCALE GENOMIC DNA]</scope>
    <source>
        <strain evidence="4">WPN32</strain>
    </source>
</reference>
<dbReference type="SUPFAM" id="SSF48264">
    <property type="entry name" value="Cytochrome P450"/>
    <property type="match status" value="1"/>
</dbReference>
<dbReference type="EMBL" id="JAVTLL010000049">
    <property type="protein sequence ID" value="MDT7847417.1"/>
    <property type="molecule type" value="Genomic_DNA"/>
</dbReference>
<accession>A0ABU3M9A4</accession>
<dbReference type="InterPro" id="IPR036396">
    <property type="entry name" value="Cyt_P450_sf"/>
</dbReference>
<dbReference type="InterPro" id="IPR002397">
    <property type="entry name" value="Cyt_P450_B"/>
</dbReference>
<organism evidence="3 4">
    <name type="scientific">Streptomyces justiciae</name>
    <dbReference type="NCBI Taxonomy" id="2780140"/>
    <lineage>
        <taxon>Bacteria</taxon>
        <taxon>Bacillati</taxon>
        <taxon>Actinomycetota</taxon>
        <taxon>Actinomycetes</taxon>
        <taxon>Kitasatosporales</taxon>
        <taxon>Streptomycetaceae</taxon>
        <taxon>Streptomyces</taxon>
    </lineage>
</organism>
<dbReference type="CDD" id="cd11029">
    <property type="entry name" value="CYP107-like"/>
    <property type="match status" value="1"/>
</dbReference>
<dbReference type="PRINTS" id="PR00359">
    <property type="entry name" value="BP450"/>
</dbReference>
<dbReference type="RefSeq" id="WP_314207618.1">
    <property type="nucleotide sequence ID" value="NZ_JAVTLL010000049.1"/>
</dbReference>
<keyword evidence="2" id="KW-0479">Metal-binding</keyword>
<dbReference type="Gene3D" id="1.10.630.10">
    <property type="entry name" value="Cytochrome P450"/>
    <property type="match status" value="1"/>
</dbReference>
<evidence type="ECO:0000256" key="2">
    <source>
        <dbReference type="RuleBase" id="RU000461"/>
    </source>
</evidence>
<proteinExistence type="inferred from homology"/>
<dbReference type="PROSITE" id="PS00086">
    <property type="entry name" value="CYTOCHROME_P450"/>
    <property type="match status" value="1"/>
</dbReference>
<comment type="caution">
    <text evidence="3">The sequence shown here is derived from an EMBL/GenBank/DDBJ whole genome shotgun (WGS) entry which is preliminary data.</text>
</comment>
<dbReference type="PANTHER" id="PTHR46696">
    <property type="entry name" value="P450, PUTATIVE (EUROFUNG)-RELATED"/>
    <property type="match status" value="1"/>
</dbReference>
<gene>
    <name evidence="3" type="ORF">RQC66_42550</name>
</gene>
<dbReference type="PANTHER" id="PTHR46696:SF1">
    <property type="entry name" value="CYTOCHROME P450 YJIB-RELATED"/>
    <property type="match status" value="1"/>
</dbReference>
<keyword evidence="2" id="KW-0408">Iron</keyword>